<dbReference type="PROSITE" id="PS51330">
    <property type="entry name" value="DHFR_2"/>
    <property type="match status" value="1"/>
</dbReference>
<keyword evidence="4" id="KW-0554">One-carbon metabolism</keyword>
<reference evidence="8" key="1">
    <citation type="submission" date="2021-01" db="EMBL/GenBank/DDBJ databases">
        <title>Whole genome shotgun sequence of Spirilliplanes yamanashiensis NBRC 15828.</title>
        <authorList>
            <person name="Komaki H."/>
            <person name="Tamura T."/>
        </authorList>
    </citation>
    <scope>NUCLEOTIDE SEQUENCE</scope>
    <source>
        <strain evidence="8">NBRC 15828</strain>
    </source>
</reference>
<dbReference type="AlphaFoldDB" id="A0A8J3Y6U8"/>
<dbReference type="PANTHER" id="PTHR48069">
    <property type="entry name" value="DIHYDROFOLATE REDUCTASE"/>
    <property type="match status" value="1"/>
</dbReference>
<comment type="caution">
    <text evidence="8">The sequence shown here is derived from an EMBL/GenBank/DDBJ whole genome shotgun (WGS) entry which is preliminary data.</text>
</comment>
<dbReference type="InterPro" id="IPR012259">
    <property type="entry name" value="DHFR"/>
</dbReference>
<dbReference type="GO" id="GO:0006730">
    <property type="term" value="P:one-carbon metabolic process"/>
    <property type="evidence" value="ECO:0007669"/>
    <property type="project" value="UniProtKB-KW"/>
</dbReference>
<dbReference type="GO" id="GO:0046654">
    <property type="term" value="P:tetrahydrofolate biosynthetic process"/>
    <property type="evidence" value="ECO:0007669"/>
    <property type="project" value="UniProtKB-UniPathway"/>
</dbReference>
<dbReference type="UniPathway" id="UPA00077">
    <property type="reaction ID" value="UER00158"/>
</dbReference>
<comment type="pathway">
    <text evidence="1">Cofactor biosynthesis; tetrahydrofolate biosynthesis; 5,6,7,8-tetrahydrofolate from 7,8-dihydrofolate: step 1/1.</text>
</comment>
<evidence type="ECO:0000256" key="2">
    <source>
        <dbReference type="ARBA" id="ARBA00009539"/>
    </source>
</evidence>
<gene>
    <name evidence="8" type="primary">dfrA</name>
    <name evidence="8" type="ORF">Sya03_17300</name>
</gene>
<comment type="similarity">
    <text evidence="2">Belongs to the dihydrofolate reductase family.</text>
</comment>
<name>A0A8J3Y6U8_9ACTN</name>
<evidence type="ECO:0000256" key="4">
    <source>
        <dbReference type="ARBA" id="ARBA00022563"/>
    </source>
</evidence>
<evidence type="ECO:0000256" key="1">
    <source>
        <dbReference type="ARBA" id="ARBA00004903"/>
    </source>
</evidence>
<dbReference type="EMBL" id="BOOY01000009">
    <property type="protein sequence ID" value="GIJ02378.1"/>
    <property type="molecule type" value="Genomic_DNA"/>
</dbReference>
<dbReference type="CDD" id="cd00209">
    <property type="entry name" value="DHFR"/>
    <property type="match status" value="1"/>
</dbReference>
<evidence type="ECO:0000313" key="9">
    <source>
        <dbReference type="Proteomes" id="UP000652013"/>
    </source>
</evidence>
<sequence>MSWENVSTSLIVAADEVDLIGRSDGSLPWHLPSDMRHFQQLTNGHVVVAGRLTHDSIMAKLGRPLPGRFTVVVTRRTGLPPVPGVTYQPDIASAMTTARGIEGFAGRRQLFVIGGAQVYAQALPFVDRVFLTRVHTHAHGDVHMPEGWLDAFRLVKAEKSDADQIAVTYSEYVRS</sequence>
<dbReference type="SUPFAM" id="SSF53597">
    <property type="entry name" value="Dihydrofolate reductase-like"/>
    <property type="match status" value="1"/>
</dbReference>
<keyword evidence="9" id="KW-1185">Reference proteome</keyword>
<evidence type="ECO:0000259" key="7">
    <source>
        <dbReference type="PROSITE" id="PS51330"/>
    </source>
</evidence>
<evidence type="ECO:0000313" key="8">
    <source>
        <dbReference type="EMBL" id="GIJ02378.1"/>
    </source>
</evidence>
<keyword evidence="6" id="KW-0560">Oxidoreductase</keyword>
<dbReference type="InterPro" id="IPR001796">
    <property type="entry name" value="DHFR_dom"/>
</dbReference>
<feature type="domain" description="DHFR" evidence="7">
    <location>
        <begin position="7"/>
        <end position="174"/>
    </location>
</feature>
<accession>A0A8J3Y6U8</accession>
<dbReference type="Gene3D" id="3.40.430.10">
    <property type="entry name" value="Dihydrofolate Reductase, subunit A"/>
    <property type="match status" value="1"/>
</dbReference>
<dbReference type="PRINTS" id="PR00070">
    <property type="entry name" value="DHFR"/>
</dbReference>
<dbReference type="GO" id="GO:0046655">
    <property type="term" value="P:folic acid metabolic process"/>
    <property type="evidence" value="ECO:0007669"/>
    <property type="project" value="TreeGrafter"/>
</dbReference>
<dbReference type="Pfam" id="PF00186">
    <property type="entry name" value="DHFR_1"/>
    <property type="match status" value="1"/>
</dbReference>
<dbReference type="GO" id="GO:0050661">
    <property type="term" value="F:NADP binding"/>
    <property type="evidence" value="ECO:0007669"/>
    <property type="project" value="InterPro"/>
</dbReference>
<dbReference type="Proteomes" id="UP000652013">
    <property type="component" value="Unassembled WGS sequence"/>
</dbReference>
<dbReference type="PANTHER" id="PTHR48069:SF3">
    <property type="entry name" value="DIHYDROFOLATE REDUCTASE"/>
    <property type="match status" value="1"/>
</dbReference>
<keyword evidence="5" id="KW-0521">NADP</keyword>
<evidence type="ECO:0000256" key="6">
    <source>
        <dbReference type="ARBA" id="ARBA00023002"/>
    </source>
</evidence>
<protein>
    <recommendedName>
        <fullName evidence="3">dihydrofolate reductase</fullName>
        <ecNumber evidence="3">1.5.1.3</ecNumber>
    </recommendedName>
</protein>
<dbReference type="InterPro" id="IPR024072">
    <property type="entry name" value="DHFR-like_dom_sf"/>
</dbReference>
<evidence type="ECO:0000256" key="5">
    <source>
        <dbReference type="ARBA" id="ARBA00022857"/>
    </source>
</evidence>
<evidence type="ECO:0000256" key="3">
    <source>
        <dbReference type="ARBA" id="ARBA00012856"/>
    </source>
</evidence>
<organism evidence="8 9">
    <name type="scientific">Spirilliplanes yamanashiensis</name>
    <dbReference type="NCBI Taxonomy" id="42233"/>
    <lineage>
        <taxon>Bacteria</taxon>
        <taxon>Bacillati</taxon>
        <taxon>Actinomycetota</taxon>
        <taxon>Actinomycetes</taxon>
        <taxon>Micromonosporales</taxon>
        <taxon>Micromonosporaceae</taxon>
        <taxon>Spirilliplanes</taxon>
    </lineage>
</organism>
<dbReference type="GO" id="GO:0046452">
    <property type="term" value="P:dihydrofolate metabolic process"/>
    <property type="evidence" value="ECO:0007669"/>
    <property type="project" value="TreeGrafter"/>
</dbReference>
<dbReference type="RefSeq" id="WP_203937691.1">
    <property type="nucleotide sequence ID" value="NZ_BAAAGJ010000012.1"/>
</dbReference>
<dbReference type="EC" id="1.5.1.3" evidence="3"/>
<proteinExistence type="inferred from homology"/>
<dbReference type="GO" id="GO:0004146">
    <property type="term" value="F:dihydrofolate reductase activity"/>
    <property type="evidence" value="ECO:0007669"/>
    <property type="project" value="UniProtKB-EC"/>
</dbReference>